<comment type="caution">
    <text evidence="1">The sequence shown here is derived from an EMBL/GenBank/DDBJ whole genome shotgun (WGS) entry which is preliminary data.</text>
</comment>
<evidence type="ECO:0000313" key="2">
    <source>
        <dbReference type="Proteomes" id="UP001596037"/>
    </source>
</evidence>
<dbReference type="EMBL" id="JBHSMF010000002">
    <property type="protein sequence ID" value="MFC5496349.1"/>
    <property type="molecule type" value="Genomic_DNA"/>
</dbReference>
<proteinExistence type="predicted"/>
<keyword evidence="2" id="KW-1185">Reference proteome</keyword>
<gene>
    <name evidence="1" type="ORF">ACFPOE_02295</name>
</gene>
<evidence type="ECO:0000313" key="1">
    <source>
        <dbReference type="EMBL" id="MFC5496349.1"/>
    </source>
</evidence>
<sequence>MNQTPRSCLTPADRDAAAFEASRLRALALRRQAIDAFFCAIGRGLRNAAEPLARKMFHTHKEA</sequence>
<dbReference type="RefSeq" id="WP_376848374.1">
    <property type="nucleotide sequence ID" value="NZ_JBHSMF010000002.1"/>
</dbReference>
<accession>A0ABW0N6R5</accession>
<name>A0ABW0N6R5_9BURK</name>
<reference evidence="2" key="1">
    <citation type="journal article" date="2019" name="Int. J. Syst. Evol. Microbiol.">
        <title>The Global Catalogue of Microorganisms (GCM) 10K type strain sequencing project: providing services to taxonomists for standard genome sequencing and annotation.</title>
        <authorList>
            <consortium name="The Broad Institute Genomics Platform"/>
            <consortium name="The Broad Institute Genome Sequencing Center for Infectious Disease"/>
            <person name="Wu L."/>
            <person name="Ma J."/>
        </authorList>
    </citation>
    <scope>NUCLEOTIDE SEQUENCE [LARGE SCALE GENOMIC DNA]</scope>
    <source>
        <strain evidence="2">CCUG 57401</strain>
    </source>
</reference>
<dbReference type="Proteomes" id="UP001596037">
    <property type="component" value="Unassembled WGS sequence"/>
</dbReference>
<protein>
    <submittedName>
        <fullName evidence="1">Uncharacterized protein</fullName>
    </submittedName>
</protein>
<organism evidence="1 2">
    <name type="scientific">Caenimonas terrae</name>
    <dbReference type="NCBI Taxonomy" id="696074"/>
    <lineage>
        <taxon>Bacteria</taxon>
        <taxon>Pseudomonadati</taxon>
        <taxon>Pseudomonadota</taxon>
        <taxon>Betaproteobacteria</taxon>
        <taxon>Burkholderiales</taxon>
        <taxon>Comamonadaceae</taxon>
        <taxon>Caenimonas</taxon>
    </lineage>
</organism>